<gene>
    <name evidence="2" type="ORF">EV214_10442</name>
</gene>
<name>A0A4R2L3X6_9FIRM</name>
<feature type="domain" description="DUF1540" evidence="1">
    <location>
        <begin position="7"/>
        <end position="49"/>
    </location>
</feature>
<reference evidence="2 3" key="1">
    <citation type="submission" date="2019-03" db="EMBL/GenBank/DDBJ databases">
        <title>Genomic Encyclopedia of Type Strains, Phase IV (KMG-IV): sequencing the most valuable type-strain genomes for metagenomic binning, comparative biology and taxonomic classification.</title>
        <authorList>
            <person name="Goeker M."/>
        </authorList>
    </citation>
    <scope>NUCLEOTIDE SEQUENCE [LARGE SCALE GENOMIC DNA]</scope>
    <source>
        <strain evidence="2 3">DSM 102940</strain>
    </source>
</reference>
<evidence type="ECO:0000259" key="1">
    <source>
        <dbReference type="Pfam" id="PF07561"/>
    </source>
</evidence>
<dbReference type="RefSeq" id="WP_132243133.1">
    <property type="nucleotide sequence ID" value="NZ_SLWV01000004.1"/>
</dbReference>
<comment type="caution">
    <text evidence="2">The sequence shown here is derived from an EMBL/GenBank/DDBJ whole genome shotgun (WGS) entry which is preliminary data.</text>
</comment>
<evidence type="ECO:0000313" key="3">
    <source>
        <dbReference type="Proteomes" id="UP000294919"/>
    </source>
</evidence>
<keyword evidence="3" id="KW-1185">Reference proteome</keyword>
<dbReference type="InterPro" id="IPR011437">
    <property type="entry name" value="DUF1540"/>
</dbReference>
<dbReference type="Proteomes" id="UP000294919">
    <property type="component" value="Unassembled WGS sequence"/>
</dbReference>
<sequence>MQANDSIGCTVSECRHHAKNVQQCTLNHIEVIKHGPTATTKESTDCGSFERS</sequence>
<evidence type="ECO:0000313" key="2">
    <source>
        <dbReference type="EMBL" id="TCO78659.1"/>
    </source>
</evidence>
<dbReference type="AlphaFoldDB" id="A0A4R2L3X6"/>
<protein>
    <submittedName>
        <fullName evidence="2">Uncharacterized protein DUF1540</fullName>
    </submittedName>
</protein>
<organism evidence="2 3">
    <name type="scientific">Marinisporobacter balticus</name>
    <dbReference type="NCBI Taxonomy" id="2018667"/>
    <lineage>
        <taxon>Bacteria</taxon>
        <taxon>Bacillati</taxon>
        <taxon>Bacillota</taxon>
        <taxon>Clostridia</taxon>
        <taxon>Peptostreptococcales</taxon>
        <taxon>Thermotaleaceae</taxon>
        <taxon>Marinisporobacter</taxon>
    </lineage>
</organism>
<dbReference type="EMBL" id="SLWV01000004">
    <property type="protein sequence ID" value="TCO78659.1"/>
    <property type="molecule type" value="Genomic_DNA"/>
</dbReference>
<proteinExistence type="predicted"/>
<dbReference type="Pfam" id="PF07561">
    <property type="entry name" value="DUF1540"/>
    <property type="match status" value="1"/>
</dbReference>
<dbReference type="OrthoDB" id="1756089at2"/>
<accession>A0A4R2L3X6</accession>